<evidence type="ECO:0000313" key="2">
    <source>
        <dbReference type="EMBL" id="AVK05312.1"/>
    </source>
</evidence>
<keyword evidence="1" id="KW-0472">Membrane</keyword>
<name>A0A2R3ITR0_9PSED</name>
<organism evidence="2 3">
    <name type="scientific">Pseudomonas paraeruginosa</name>
    <dbReference type="NCBI Taxonomy" id="2994495"/>
    <lineage>
        <taxon>Bacteria</taxon>
        <taxon>Pseudomonadati</taxon>
        <taxon>Pseudomonadota</taxon>
        <taxon>Gammaproteobacteria</taxon>
        <taxon>Pseudomonadales</taxon>
        <taxon>Pseudomonadaceae</taxon>
        <taxon>Pseudomonas</taxon>
    </lineage>
</organism>
<dbReference type="RefSeq" id="WP_123809526.1">
    <property type="nucleotide sequence ID" value="NZ_CP027169.1"/>
</dbReference>
<sequence>MQSKWEEVKRIYIESNRVFGYTRLKLHERKRDLIPLLLSLLAMVAVSSALYIFENPIWPMTVMIGTAISMLVFFRSLECMLSRVYPEEYKKYHISKQRVSERVDYLAYAFFIDRIRDIGYAPEELKAISDYSETLNPPPKPFLINQHFVPVILVSTLISLFVAYLQKTPAWPVQALAYIFVVAALAVIVAIGLDGLRASKMRDARIRCYIKRAQIEIEHERNS</sequence>
<dbReference type="AlphaFoldDB" id="A0A2R3ITR0"/>
<evidence type="ECO:0000313" key="3">
    <source>
        <dbReference type="Proteomes" id="UP000238390"/>
    </source>
</evidence>
<dbReference type="EMBL" id="CP027169">
    <property type="protein sequence ID" value="AVK05312.1"/>
    <property type="molecule type" value="Genomic_DNA"/>
</dbReference>
<gene>
    <name evidence="2" type="ORF">CSB93_1870</name>
</gene>
<evidence type="ECO:0000256" key="1">
    <source>
        <dbReference type="SAM" id="Phobius"/>
    </source>
</evidence>
<protein>
    <submittedName>
        <fullName evidence="2">Uncharacterized protein</fullName>
    </submittedName>
</protein>
<dbReference type="Proteomes" id="UP000238390">
    <property type="component" value="Chromosome"/>
</dbReference>
<keyword evidence="1" id="KW-1133">Transmembrane helix</keyword>
<proteinExistence type="predicted"/>
<keyword evidence="1" id="KW-0812">Transmembrane</keyword>
<accession>A0A2R3ITR0</accession>
<feature type="transmembrane region" description="Helical" evidence="1">
    <location>
        <begin position="57"/>
        <end position="74"/>
    </location>
</feature>
<reference evidence="2 3" key="1">
    <citation type="submission" date="2018-02" db="EMBL/GenBank/DDBJ databases">
        <title>FDA/CDC Antimicrobial Resistant Isolate Bank Genome Sequencing.</title>
        <authorList>
            <person name="Benahmed F.H."/>
            <person name="Lutgring J.D."/>
            <person name="Yoo B."/>
            <person name="Machado M."/>
            <person name="Brown A."/>
            <person name="McAllister G."/>
            <person name="Perry A."/>
            <person name="Halpin A.L."/>
            <person name="Vavikolanu K."/>
            <person name="Ott S."/>
            <person name="Zhao X."/>
            <person name="Tallon L.J."/>
            <person name="Sadzewicz L."/>
            <person name="Aluvathingal J."/>
            <person name="Nadendla S."/>
            <person name="Voskania-kordi A."/>
            <person name="Simonyan V."/>
            <person name="Patel J."/>
            <person name="Shawar R.M."/>
        </authorList>
    </citation>
    <scope>NUCLEOTIDE SEQUENCE [LARGE SCALE GENOMIC DNA]</scope>
    <source>
        <strain evidence="2 3">AR_0356</strain>
    </source>
</reference>
<feature type="transmembrane region" description="Helical" evidence="1">
    <location>
        <begin position="177"/>
        <end position="196"/>
    </location>
</feature>
<feature type="transmembrane region" description="Helical" evidence="1">
    <location>
        <begin position="148"/>
        <end position="165"/>
    </location>
</feature>
<feature type="transmembrane region" description="Helical" evidence="1">
    <location>
        <begin position="33"/>
        <end position="51"/>
    </location>
</feature>
<keyword evidence="3" id="KW-1185">Reference proteome</keyword>